<dbReference type="InterPro" id="IPR004107">
    <property type="entry name" value="Integrase_SAM-like_N"/>
</dbReference>
<reference evidence="7 8" key="1">
    <citation type="submission" date="2019-06" db="EMBL/GenBank/DDBJ databases">
        <title>Sequencing the genomes of 1000 actinobacteria strains.</title>
        <authorList>
            <person name="Klenk H.-P."/>
        </authorList>
    </citation>
    <scope>NUCLEOTIDE SEQUENCE [LARGE SCALE GENOMIC DNA]</scope>
    <source>
        <strain evidence="7 8">DSM 24617</strain>
    </source>
</reference>
<dbReference type="AlphaFoldDB" id="A0A542XBJ4"/>
<feature type="region of interest" description="Disordered" evidence="5">
    <location>
        <begin position="1"/>
        <end position="41"/>
    </location>
</feature>
<evidence type="ECO:0000313" key="7">
    <source>
        <dbReference type="EMBL" id="TQL33212.1"/>
    </source>
</evidence>
<dbReference type="Gene3D" id="1.10.150.130">
    <property type="match status" value="1"/>
</dbReference>
<proteinExistence type="inferred from homology"/>
<name>A0A542XBJ4_9MICO</name>
<comment type="caution">
    <text evidence="7">The sequence shown here is derived from an EMBL/GenBank/DDBJ whole genome shotgun (WGS) entry which is preliminary data.</text>
</comment>
<sequence length="385" mass="43148">MKHTGGGNSRGRRATFGSVRKLPSGRWQARYTGPDGREHRAEHTFTTKTDANAWLGTRYADITRDDWKAERPRREGITFAEFVKPWVENRRTKDGEPLKPRTRDHYNRLLERVLLPAFGDLRVTDITVEHVEQWRTDMGVKTPTLRAHSYSLLQTILADAVQAQHLKANPCVIQGAGTSRRRKKIKPATLSELAAIVEHMPERLRALVLVCAWCALRFGEATELRRADLDLDTERRRGLIHVERGVTRVSGEFVVGDPKSDAGKRTVAVPPHLVPLLQDHLDRHVGRGKNALLFPAADGRTHLQPSSLYRSYYPAREAAGRPDLRWHDLRHTGAVFAAQTGATLAELMERLGHATPAAALRYQHSAEGRDAKIAAALSKIAEGEK</sequence>
<dbReference type="Gene3D" id="1.10.443.10">
    <property type="entry name" value="Intergrase catalytic core"/>
    <property type="match status" value="1"/>
</dbReference>
<evidence type="ECO:0000259" key="6">
    <source>
        <dbReference type="PROSITE" id="PS51898"/>
    </source>
</evidence>
<dbReference type="InterPro" id="IPR013762">
    <property type="entry name" value="Integrase-like_cat_sf"/>
</dbReference>
<evidence type="ECO:0000256" key="2">
    <source>
        <dbReference type="ARBA" id="ARBA00022908"/>
    </source>
</evidence>
<dbReference type="InterPro" id="IPR011010">
    <property type="entry name" value="DNA_brk_join_enz"/>
</dbReference>
<keyword evidence="2" id="KW-0229">DNA integration</keyword>
<evidence type="ECO:0000256" key="4">
    <source>
        <dbReference type="ARBA" id="ARBA00023172"/>
    </source>
</evidence>
<evidence type="ECO:0000256" key="1">
    <source>
        <dbReference type="ARBA" id="ARBA00008857"/>
    </source>
</evidence>
<keyword evidence="4" id="KW-0233">DNA recombination</keyword>
<dbReference type="InterPro" id="IPR050090">
    <property type="entry name" value="Tyrosine_recombinase_XerCD"/>
</dbReference>
<keyword evidence="3" id="KW-0238">DNA-binding</keyword>
<evidence type="ECO:0000256" key="3">
    <source>
        <dbReference type="ARBA" id="ARBA00023125"/>
    </source>
</evidence>
<dbReference type="GO" id="GO:0006310">
    <property type="term" value="P:DNA recombination"/>
    <property type="evidence" value="ECO:0007669"/>
    <property type="project" value="UniProtKB-KW"/>
</dbReference>
<dbReference type="PANTHER" id="PTHR30349">
    <property type="entry name" value="PHAGE INTEGRASE-RELATED"/>
    <property type="match status" value="1"/>
</dbReference>
<dbReference type="InterPro" id="IPR010998">
    <property type="entry name" value="Integrase_recombinase_N"/>
</dbReference>
<dbReference type="PANTHER" id="PTHR30349:SF64">
    <property type="entry name" value="PROPHAGE INTEGRASE INTD-RELATED"/>
    <property type="match status" value="1"/>
</dbReference>
<evidence type="ECO:0000313" key="8">
    <source>
        <dbReference type="Proteomes" id="UP000318336"/>
    </source>
</evidence>
<dbReference type="OrthoDB" id="148546at2"/>
<dbReference type="EMBL" id="VFOK01000001">
    <property type="protein sequence ID" value="TQL33212.1"/>
    <property type="molecule type" value="Genomic_DNA"/>
</dbReference>
<comment type="similarity">
    <text evidence="1">Belongs to the 'phage' integrase family.</text>
</comment>
<gene>
    <name evidence="7" type="ORF">FB554_1349</name>
</gene>
<protein>
    <submittedName>
        <fullName evidence="7">Integrase-like protein</fullName>
    </submittedName>
</protein>
<dbReference type="Pfam" id="PF00589">
    <property type="entry name" value="Phage_integrase"/>
    <property type="match status" value="1"/>
</dbReference>
<keyword evidence="8" id="KW-1185">Reference proteome</keyword>
<dbReference type="GO" id="GO:0015074">
    <property type="term" value="P:DNA integration"/>
    <property type="evidence" value="ECO:0007669"/>
    <property type="project" value="UniProtKB-KW"/>
</dbReference>
<dbReference type="PROSITE" id="PS51898">
    <property type="entry name" value="TYR_RECOMBINASE"/>
    <property type="match status" value="1"/>
</dbReference>
<feature type="domain" description="Tyr recombinase" evidence="6">
    <location>
        <begin position="183"/>
        <end position="375"/>
    </location>
</feature>
<dbReference type="InterPro" id="IPR058717">
    <property type="entry name" value="Phage_L5_Integrase_N"/>
</dbReference>
<evidence type="ECO:0000256" key="5">
    <source>
        <dbReference type="SAM" id="MobiDB-lite"/>
    </source>
</evidence>
<dbReference type="GO" id="GO:0003677">
    <property type="term" value="F:DNA binding"/>
    <property type="evidence" value="ECO:0007669"/>
    <property type="project" value="UniProtKB-KW"/>
</dbReference>
<dbReference type="CDD" id="cd01189">
    <property type="entry name" value="INT_ICEBs1_C_like"/>
    <property type="match status" value="1"/>
</dbReference>
<accession>A0A542XBJ4</accession>
<dbReference type="Proteomes" id="UP000318336">
    <property type="component" value="Unassembled WGS sequence"/>
</dbReference>
<dbReference type="Pfam" id="PF26003">
    <property type="entry name" value="Integrase_N_phage"/>
    <property type="match status" value="1"/>
</dbReference>
<organism evidence="7 8">
    <name type="scientific">Barrientosiimonas humi</name>
    <dbReference type="NCBI Taxonomy" id="999931"/>
    <lineage>
        <taxon>Bacteria</taxon>
        <taxon>Bacillati</taxon>
        <taxon>Actinomycetota</taxon>
        <taxon>Actinomycetes</taxon>
        <taxon>Micrococcales</taxon>
        <taxon>Dermacoccaceae</taxon>
        <taxon>Barrientosiimonas</taxon>
    </lineage>
</organism>
<dbReference type="InterPro" id="IPR002104">
    <property type="entry name" value="Integrase_catalytic"/>
</dbReference>
<dbReference type="Pfam" id="PF14659">
    <property type="entry name" value="Phage_int_SAM_3"/>
    <property type="match status" value="1"/>
</dbReference>
<dbReference type="SUPFAM" id="SSF56349">
    <property type="entry name" value="DNA breaking-rejoining enzymes"/>
    <property type="match status" value="1"/>
</dbReference>